<comment type="caution">
    <text evidence="6">The sequence shown here is derived from an EMBL/GenBank/DDBJ whole genome shotgun (WGS) entry which is preliminary data.</text>
</comment>
<reference evidence="6 7" key="1">
    <citation type="journal article" date="2019" name="Mar. Drugs">
        <title>Comparative Genomics and CAZyme Genome Repertoires of Marine Zobellia amurskyensis KMM 3526(T) and Zobellia laminariae KMM 3676(T).</title>
        <authorList>
            <person name="Chernysheva N."/>
            <person name="Bystritskaya E."/>
            <person name="Stenkova A."/>
            <person name="Golovkin I."/>
            <person name="Nedashkovskaya O."/>
            <person name="Isaeva M."/>
        </authorList>
    </citation>
    <scope>NUCLEOTIDE SEQUENCE [LARGE SCALE GENOMIC DNA]</scope>
    <source>
        <strain evidence="6 7">KMM 3526</strain>
    </source>
</reference>
<dbReference type="Pfam" id="PF00440">
    <property type="entry name" value="TetR_N"/>
    <property type="match status" value="1"/>
</dbReference>
<evidence type="ECO:0000256" key="1">
    <source>
        <dbReference type="ARBA" id="ARBA00023015"/>
    </source>
</evidence>
<keyword evidence="3" id="KW-0804">Transcription</keyword>
<dbReference type="PANTHER" id="PTHR47506:SF3">
    <property type="entry name" value="HTH-TYPE TRANSCRIPTIONAL REGULATOR LMRA"/>
    <property type="match status" value="1"/>
</dbReference>
<evidence type="ECO:0000313" key="6">
    <source>
        <dbReference type="EMBL" id="MUH34993.1"/>
    </source>
</evidence>
<dbReference type="Proteomes" id="UP000540519">
    <property type="component" value="Unassembled WGS sequence"/>
</dbReference>
<dbReference type="InterPro" id="IPR001647">
    <property type="entry name" value="HTH_TetR"/>
</dbReference>
<protein>
    <submittedName>
        <fullName evidence="6">TetR/AcrR family transcriptional regulator</fullName>
    </submittedName>
</protein>
<evidence type="ECO:0000256" key="3">
    <source>
        <dbReference type="ARBA" id="ARBA00023163"/>
    </source>
</evidence>
<feature type="DNA-binding region" description="H-T-H motif" evidence="4">
    <location>
        <begin position="28"/>
        <end position="47"/>
    </location>
</feature>
<dbReference type="PANTHER" id="PTHR47506">
    <property type="entry name" value="TRANSCRIPTIONAL REGULATORY PROTEIN"/>
    <property type="match status" value="1"/>
</dbReference>
<keyword evidence="1" id="KW-0805">Transcription regulation</keyword>
<organism evidence="6 7">
    <name type="scientific">Zobellia amurskyensis</name>
    <dbReference type="NCBI Taxonomy" id="248905"/>
    <lineage>
        <taxon>Bacteria</taxon>
        <taxon>Pseudomonadati</taxon>
        <taxon>Bacteroidota</taxon>
        <taxon>Flavobacteriia</taxon>
        <taxon>Flavobacteriales</taxon>
        <taxon>Flavobacteriaceae</taxon>
        <taxon>Zobellia</taxon>
    </lineage>
</organism>
<keyword evidence="2 4" id="KW-0238">DNA-binding</keyword>
<feature type="domain" description="HTH tetR-type" evidence="5">
    <location>
        <begin position="5"/>
        <end position="65"/>
    </location>
</feature>
<dbReference type="SUPFAM" id="SSF46689">
    <property type="entry name" value="Homeodomain-like"/>
    <property type="match status" value="1"/>
</dbReference>
<dbReference type="AlphaFoldDB" id="A0A7X2ZRF9"/>
<evidence type="ECO:0000256" key="4">
    <source>
        <dbReference type="PROSITE-ProRule" id="PRU00335"/>
    </source>
</evidence>
<name>A0A7X2ZRF9_9FLAO</name>
<dbReference type="GO" id="GO:0003677">
    <property type="term" value="F:DNA binding"/>
    <property type="evidence" value="ECO:0007669"/>
    <property type="project" value="UniProtKB-UniRule"/>
</dbReference>
<dbReference type="InterPro" id="IPR009057">
    <property type="entry name" value="Homeodomain-like_sf"/>
</dbReference>
<proteinExistence type="predicted"/>
<dbReference type="RefSeq" id="WP_155598935.1">
    <property type="nucleotide sequence ID" value="NZ_RCNR01000005.1"/>
</dbReference>
<evidence type="ECO:0000256" key="2">
    <source>
        <dbReference type="ARBA" id="ARBA00023125"/>
    </source>
</evidence>
<dbReference type="Gene3D" id="1.10.357.10">
    <property type="entry name" value="Tetracycline Repressor, domain 2"/>
    <property type="match status" value="1"/>
</dbReference>
<gene>
    <name evidence="6" type="ORF">D9O36_04000</name>
</gene>
<dbReference type="EMBL" id="RCNR01000005">
    <property type="protein sequence ID" value="MUH34993.1"/>
    <property type="molecule type" value="Genomic_DNA"/>
</dbReference>
<evidence type="ECO:0000313" key="7">
    <source>
        <dbReference type="Proteomes" id="UP000540519"/>
    </source>
</evidence>
<accession>A0A7X2ZRF9</accession>
<dbReference type="OrthoDB" id="9789566at2"/>
<sequence length="187" mass="20796">MRPQKVLDKKIVESLVDVFRSKGYDGASLSELAEKTGLKKASLYHRFPDGKQGMAIAVMDYLGERAEEKVFRALQNESVSPAKRLTNGLNNIRDTYTGGKDACILRAFSLGSGLDLFGEQIERGMIQWVEAFKSLGQALGLSDTLAQEYAIKSLLEIQGSLVVTKGLNDLNIFEKTLKDIEIRYMNK</sequence>
<keyword evidence="7" id="KW-1185">Reference proteome</keyword>
<evidence type="ECO:0000259" key="5">
    <source>
        <dbReference type="PROSITE" id="PS50977"/>
    </source>
</evidence>
<dbReference type="PROSITE" id="PS50977">
    <property type="entry name" value="HTH_TETR_2"/>
    <property type="match status" value="1"/>
</dbReference>